<keyword evidence="4" id="KW-0560">Oxidoreductase</keyword>
<evidence type="ECO:0000256" key="2">
    <source>
        <dbReference type="ARBA" id="ARBA00022723"/>
    </source>
</evidence>
<feature type="domain" description="Fe2OG dioxygenase" evidence="8">
    <location>
        <begin position="347"/>
        <end position="476"/>
    </location>
</feature>
<dbReference type="GO" id="GO:0004656">
    <property type="term" value="F:procollagen-proline 4-dioxygenase activity"/>
    <property type="evidence" value="ECO:0007669"/>
    <property type="project" value="TreeGrafter"/>
</dbReference>
<keyword evidence="7" id="KW-0812">Transmembrane</keyword>
<protein>
    <submittedName>
        <fullName evidence="9">Probable prolyl 4-hydroxylase</fullName>
    </submittedName>
</protein>
<gene>
    <name evidence="9" type="ORF">SEMRO_315_G115220.1</name>
</gene>
<reference evidence="9" key="1">
    <citation type="submission" date="2020-06" db="EMBL/GenBank/DDBJ databases">
        <authorList>
            <consortium name="Plant Systems Biology data submission"/>
        </authorList>
    </citation>
    <scope>NUCLEOTIDE SEQUENCE</scope>
    <source>
        <strain evidence="9">D6</strain>
    </source>
</reference>
<dbReference type="AlphaFoldDB" id="A0A9N8DVW8"/>
<dbReference type="SMART" id="SM00702">
    <property type="entry name" value="P4Hc"/>
    <property type="match status" value="1"/>
</dbReference>
<evidence type="ECO:0000313" key="10">
    <source>
        <dbReference type="Proteomes" id="UP001153069"/>
    </source>
</evidence>
<keyword evidence="5" id="KW-0408">Iron</keyword>
<dbReference type="EMBL" id="CAICTM010000314">
    <property type="protein sequence ID" value="CAB9507650.1"/>
    <property type="molecule type" value="Genomic_DNA"/>
</dbReference>
<dbReference type="InterPro" id="IPR006620">
    <property type="entry name" value="Pro_4_hyd_alph"/>
</dbReference>
<evidence type="ECO:0000256" key="3">
    <source>
        <dbReference type="ARBA" id="ARBA00022964"/>
    </source>
</evidence>
<dbReference type="GO" id="GO:0005506">
    <property type="term" value="F:iron ion binding"/>
    <property type="evidence" value="ECO:0007669"/>
    <property type="project" value="InterPro"/>
</dbReference>
<keyword evidence="3" id="KW-0223">Dioxygenase</keyword>
<evidence type="ECO:0000313" key="9">
    <source>
        <dbReference type="EMBL" id="CAB9507650.1"/>
    </source>
</evidence>
<evidence type="ECO:0000256" key="7">
    <source>
        <dbReference type="SAM" id="Phobius"/>
    </source>
</evidence>
<dbReference type="OrthoDB" id="420380at2759"/>
<dbReference type="PANTHER" id="PTHR10869">
    <property type="entry name" value="PROLYL 4-HYDROXYLASE ALPHA SUBUNIT"/>
    <property type="match status" value="1"/>
</dbReference>
<evidence type="ECO:0000256" key="4">
    <source>
        <dbReference type="ARBA" id="ARBA00023002"/>
    </source>
</evidence>
<dbReference type="Pfam" id="PF13640">
    <property type="entry name" value="2OG-FeII_Oxy_3"/>
    <property type="match status" value="1"/>
</dbReference>
<proteinExistence type="predicted"/>
<organism evidence="9 10">
    <name type="scientific">Seminavis robusta</name>
    <dbReference type="NCBI Taxonomy" id="568900"/>
    <lineage>
        <taxon>Eukaryota</taxon>
        <taxon>Sar</taxon>
        <taxon>Stramenopiles</taxon>
        <taxon>Ochrophyta</taxon>
        <taxon>Bacillariophyta</taxon>
        <taxon>Bacillariophyceae</taxon>
        <taxon>Bacillariophycidae</taxon>
        <taxon>Naviculales</taxon>
        <taxon>Naviculaceae</taxon>
        <taxon>Seminavis</taxon>
    </lineage>
</organism>
<dbReference type="PANTHER" id="PTHR10869:SF246">
    <property type="entry name" value="TRANSMEMBRANE PROLYL 4-HYDROXYLASE"/>
    <property type="match status" value="1"/>
</dbReference>
<sequence length="486" mass="54490">MAKKKHSNQNPPVQKKKQDNKKSHNNHHQPSNGSSSSSSSKKSGLVFPVWICVVAGLLSLSLGLLTPHFLRHQSSTTTSATTNKHRDLQKQKTMSSQQQESDVTMTDRLHPPPEFACTSDRLSQVLHDKPVAGMHVVCLNQTMASLQIVFYPNAQHTSNPPSIQLEGLPAWDGFKDALVTHLQLTPMDELHQPWAVFSPDGELLLREDNEHVQMDGVASMGMVLVFQGGQFIWPGVKIGFRRTIPLHYDSTSTTSAKKQTATLETISLEPLVFAVDGFLGEEECDFFQTQATPSMAYSEVTLMDMDKGRPASDFRTSQSTFLTDNTHPMISEIDYRTASLVRVPRVHQENVQVLRYGNGEKYDAHHDYFDKQLYQNDPSTLRNFIQYGRRNRMITVFWYLSDVEEGGETIFPRFGGAPPPRNMADCQTGLKVKPARGKVIIFYSLKPDGSLDPLSLHGACPVRKGIKWAANKWVWNLPIPEFGSGR</sequence>
<keyword evidence="2" id="KW-0479">Metal-binding</keyword>
<dbReference type="GO" id="GO:0031418">
    <property type="term" value="F:L-ascorbic acid binding"/>
    <property type="evidence" value="ECO:0007669"/>
    <property type="project" value="InterPro"/>
</dbReference>
<evidence type="ECO:0000259" key="8">
    <source>
        <dbReference type="PROSITE" id="PS51471"/>
    </source>
</evidence>
<keyword evidence="7" id="KW-1133">Transmembrane helix</keyword>
<feature type="region of interest" description="Disordered" evidence="6">
    <location>
        <begin position="75"/>
        <end position="114"/>
    </location>
</feature>
<comment type="cofactor">
    <cofactor evidence="1">
        <name>L-ascorbate</name>
        <dbReference type="ChEBI" id="CHEBI:38290"/>
    </cofactor>
</comment>
<dbReference type="InterPro" id="IPR044862">
    <property type="entry name" value="Pro_4_hyd_alph_FE2OG_OXY"/>
</dbReference>
<dbReference type="GO" id="GO:0005783">
    <property type="term" value="C:endoplasmic reticulum"/>
    <property type="evidence" value="ECO:0007669"/>
    <property type="project" value="TreeGrafter"/>
</dbReference>
<name>A0A9N8DVW8_9STRA</name>
<dbReference type="Proteomes" id="UP001153069">
    <property type="component" value="Unassembled WGS sequence"/>
</dbReference>
<evidence type="ECO:0000256" key="5">
    <source>
        <dbReference type="ARBA" id="ARBA00023004"/>
    </source>
</evidence>
<dbReference type="InterPro" id="IPR005123">
    <property type="entry name" value="Oxoglu/Fe-dep_dioxygenase_dom"/>
</dbReference>
<feature type="region of interest" description="Disordered" evidence="6">
    <location>
        <begin position="1"/>
        <end position="41"/>
    </location>
</feature>
<comment type="caution">
    <text evidence="9">The sequence shown here is derived from an EMBL/GenBank/DDBJ whole genome shotgun (WGS) entry which is preliminary data.</text>
</comment>
<feature type="compositionally biased region" description="Polar residues" evidence="6">
    <location>
        <begin position="91"/>
        <end position="104"/>
    </location>
</feature>
<evidence type="ECO:0000256" key="1">
    <source>
        <dbReference type="ARBA" id="ARBA00001961"/>
    </source>
</evidence>
<evidence type="ECO:0000256" key="6">
    <source>
        <dbReference type="SAM" id="MobiDB-lite"/>
    </source>
</evidence>
<dbReference type="Gene3D" id="2.60.120.620">
    <property type="entry name" value="q2cbj1_9rhob like domain"/>
    <property type="match status" value="1"/>
</dbReference>
<keyword evidence="10" id="KW-1185">Reference proteome</keyword>
<keyword evidence="7" id="KW-0472">Membrane</keyword>
<feature type="transmembrane region" description="Helical" evidence="7">
    <location>
        <begin position="45"/>
        <end position="65"/>
    </location>
</feature>
<dbReference type="InterPro" id="IPR045054">
    <property type="entry name" value="P4HA-like"/>
</dbReference>
<dbReference type="PROSITE" id="PS51471">
    <property type="entry name" value="FE2OG_OXY"/>
    <property type="match status" value="1"/>
</dbReference>
<accession>A0A9N8DVW8</accession>